<organism evidence="2">
    <name type="scientific">Psilocybe cubensis</name>
    <name type="common">Psychedelic mushroom</name>
    <name type="synonym">Stropharia cubensis</name>
    <dbReference type="NCBI Taxonomy" id="181762"/>
    <lineage>
        <taxon>Eukaryota</taxon>
        <taxon>Fungi</taxon>
        <taxon>Dikarya</taxon>
        <taxon>Basidiomycota</taxon>
        <taxon>Agaricomycotina</taxon>
        <taxon>Agaricomycetes</taxon>
        <taxon>Agaricomycetidae</taxon>
        <taxon>Agaricales</taxon>
        <taxon>Agaricineae</taxon>
        <taxon>Strophariaceae</taxon>
        <taxon>Psilocybe</taxon>
    </lineage>
</organism>
<feature type="compositionally biased region" description="Polar residues" evidence="1">
    <location>
        <begin position="230"/>
        <end position="250"/>
    </location>
</feature>
<proteinExistence type="predicted"/>
<reference evidence="2" key="1">
    <citation type="submission" date="2021-02" db="EMBL/GenBank/DDBJ databases">
        <title>Psilocybe cubensis genome.</title>
        <authorList>
            <person name="Mckernan K.J."/>
            <person name="Crawford S."/>
            <person name="Trippe A."/>
            <person name="Kane L.T."/>
            <person name="Mclaughlin S."/>
        </authorList>
    </citation>
    <scope>NUCLEOTIDE SEQUENCE [LARGE SCALE GENOMIC DNA]</scope>
    <source>
        <strain evidence="2">MGC-MH-2018</strain>
    </source>
</reference>
<feature type="compositionally biased region" description="Low complexity" evidence="1">
    <location>
        <begin position="376"/>
        <end position="397"/>
    </location>
</feature>
<evidence type="ECO:0000313" key="2">
    <source>
        <dbReference type="EMBL" id="KAG5162130.1"/>
    </source>
</evidence>
<feature type="compositionally biased region" description="Low complexity" evidence="1">
    <location>
        <begin position="256"/>
        <end position="273"/>
    </location>
</feature>
<feature type="region of interest" description="Disordered" evidence="1">
    <location>
        <begin position="229"/>
        <end position="318"/>
    </location>
</feature>
<dbReference type="EMBL" id="JAFIQS010000021">
    <property type="protein sequence ID" value="KAG5162130.1"/>
    <property type="molecule type" value="Genomic_DNA"/>
</dbReference>
<dbReference type="OrthoDB" id="3049815at2759"/>
<feature type="compositionally biased region" description="Polar residues" evidence="1">
    <location>
        <begin position="274"/>
        <end position="294"/>
    </location>
</feature>
<comment type="caution">
    <text evidence="2">The sequence shown here is derived from an EMBL/GenBank/DDBJ whole genome shotgun (WGS) entry which is preliminary data.</text>
</comment>
<accession>A0A8H7XIK3</accession>
<protein>
    <submittedName>
        <fullName evidence="2">Uncharacterized protein</fullName>
    </submittedName>
</protein>
<name>A0A8H7XIK3_PSICU</name>
<sequence>MSRTNIILSTPHNYDLQGLAETTQQSLSLLKPWTTLPPSPSNPLIGEISTKAANYVSAIQMGVSAAYSGFTVTEEVLFLAKVLPVDDQEDLKQYLVGMMDLAREARENANSAFQAFRNVRTDIYETMSQLTEQLKSADHPGHRARDDYPQYRKDDLDVLVKFSEYLSKYAEWWDWIKVETDPSSSSKNEPLAFQLDSLTDPEAVKRWTQLRSQYTAYVQMIGEFEDSDPQFFNRSISPSPEGSGQSSTNKHIMDVSSTPSSTATLHASASHATGPQTVNGSSTPPHNSSSHQPNKPTPERPSSVDIKLNGNKSSGPSWHIKSVNLISKFIKSLQRTKFGQIAIRCVTKRGSYAAQNPNQTSTEPSPKKKKNEKKAPTPSSSVNPSPTKNSTPKTGSD</sequence>
<evidence type="ECO:0000256" key="1">
    <source>
        <dbReference type="SAM" id="MobiDB-lite"/>
    </source>
</evidence>
<feature type="region of interest" description="Disordered" evidence="1">
    <location>
        <begin position="352"/>
        <end position="397"/>
    </location>
</feature>
<gene>
    <name evidence="2" type="ORF">JR316_013050</name>
</gene>
<dbReference type="AlphaFoldDB" id="A0A8H7XIK3"/>